<dbReference type="Proteomes" id="UP001276659">
    <property type="component" value="Unassembled WGS sequence"/>
</dbReference>
<dbReference type="SMART" id="SM00906">
    <property type="entry name" value="Fungal_trans"/>
    <property type="match status" value="1"/>
</dbReference>
<keyword evidence="4" id="KW-0238">DNA-binding</keyword>
<organism evidence="8 9">
    <name type="scientific">Lepraria neglecta</name>
    <dbReference type="NCBI Taxonomy" id="209136"/>
    <lineage>
        <taxon>Eukaryota</taxon>
        <taxon>Fungi</taxon>
        <taxon>Dikarya</taxon>
        <taxon>Ascomycota</taxon>
        <taxon>Pezizomycotina</taxon>
        <taxon>Lecanoromycetes</taxon>
        <taxon>OSLEUM clade</taxon>
        <taxon>Lecanoromycetidae</taxon>
        <taxon>Lecanorales</taxon>
        <taxon>Lecanorineae</taxon>
        <taxon>Stereocaulaceae</taxon>
        <taxon>Lepraria</taxon>
    </lineage>
</organism>
<evidence type="ECO:0000313" key="9">
    <source>
        <dbReference type="Proteomes" id="UP001276659"/>
    </source>
</evidence>
<keyword evidence="5" id="KW-0804">Transcription</keyword>
<dbReference type="GO" id="GO:0008270">
    <property type="term" value="F:zinc ion binding"/>
    <property type="evidence" value="ECO:0007669"/>
    <property type="project" value="InterPro"/>
</dbReference>
<dbReference type="Gene3D" id="4.10.240.10">
    <property type="entry name" value="Zn(2)-C6 fungal-type DNA-binding domain"/>
    <property type="match status" value="1"/>
</dbReference>
<dbReference type="SMART" id="SM00066">
    <property type="entry name" value="GAL4"/>
    <property type="match status" value="1"/>
</dbReference>
<evidence type="ECO:0000256" key="5">
    <source>
        <dbReference type="ARBA" id="ARBA00023163"/>
    </source>
</evidence>
<dbReference type="GO" id="GO:0005634">
    <property type="term" value="C:nucleus"/>
    <property type="evidence" value="ECO:0007669"/>
    <property type="project" value="UniProtKB-SubCell"/>
</dbReference>
<evidence type="ECO:0000256" key="3">
    <source>
        <dbReference type="ARBA" id="ARBA00023015"/>
    </source>
</evidence>
<dbReference type="SUPFAM" id="SSF57701">
    <property type="entry name" value="Zn2/Cys6 DNA-binding domain"/>
    <property type="match status" value="1"/>
</dbReference>
<name>A0AAD9YXV6_9LECA</name>
<protein>
    <recommendedName>
        <fullName evidence="7">Zn(2)-C6 fungal-type domain-containing protein</fullName>
    </recommendedName>
</protein>
<evidence type="ECO:0000259" key="7">
    <source>
        <dbReference type="PROSITE" id="PS50048"/>
    </source>
</evidence>
<sequence>MPQAHRQQLGLACEECRRRKARCDRVRPSCGSCQDAGAACCYVDKRPQRGPRKGQMDALKNLVANLEQRLGEQMGQQQPNHEAIPSDAFQKPNAVPEAIVPLEHNTALAEIVPMTLSINLENNNLIAAAVSAQYRPLSGMLCAESRRVLEQVDANGAGDYSDTPIEQIQAWLLLAHCELLCQHEHQAMLTAGRAIRMVQLARLHDVDAYNVSFMSLGAETPLFPPSPLSDDESFAEAEEKRRTFWLAYCFDRFCLMRSECPPSLQEESIRTRLPAPEANFQNNQPIRMDFLPEALAHSGRTVLPPFAECVVLNSLFSRCMSHHRLALAAPVSGGNDLRKFWSKHAWLALPVEKRKQLLVQSLPGATDYVDDPMLTFVHALAACAAIYVYQSMAHFIAWPTVDQEVAAPSYEEQAVQAASELVHFVKTMPRSISHFKAHPFLPTLIHRAAVFLMGLPRSPNPIKTGYNNRDDDLNTLLGALRNLQQINNLSRGSLCKLEKDAFCIT</sequence>
<dbReference type="GO" id="GO:0003677">
    <property type="term" value="F:DNA binding"/>
    <property type="evidence" value="ECO:0007669"/>
    <property type="project" value="UniProtKB-KW"/>
</dbReference>
<evidence type="ECO:0000256" key="2">
    <source>
        <dbReference type="ARBA" id="ARBA00022723"/>
    </source>
</evidence>
<dbReference type="PANTHER" id="PTHR47338">
    <property type="entry name" value="ZN(II)2CYS6 TRANSCRIPTION FACTOR (EUROFUNG)-RELATED"/>
    <property type="match status" value="1"/>
</dbReference>
<dbReference type="InterPro" id="IPR036864">
    <property type="entry name" value="Zn2-C6_fun-type_DNA-bd_sf"/>
</dbReference>
<evidence type="ECO:0000256" key="4">
    <source>
        <dbReference type="ARBA" id="ARBA00023125"/>
    </source>
</evidence>
<comment type="caution">
    <text evidence="8">The sequence shown here is derived from an EMBL/GenBank/DDBJ whole genome shotgun (WGS) entry which is preliminary data.</text>
</comment>
<dbReference type="AlphaFoldDB" id="A0AAD9YXV6"/>
<dbReference type="PANTHER" id="PTHR47338:SF3">
    <property type="entry name" value="C6 FINGER DOMAIN TRANSCRIPTION FACTOR DBAA-RELATED"/>
    <property type="match status" value="1"/>
</dbReference>
<dbReference type="Pfam" id="PF00172">
    <property type="entry name" value="Zn_clus"/>
    <property type="match status" value="1"/>
</dbReference>
<dbReference type="PROSITE" id="PS50048">
    <property type="entry name" value="ZN2_CY6_FUNGAL_2"/>
    <property type="match status" value="1"/>
</dbReference>
<keyword evidence="2" id="KW-0479">Metal-binding</keyword>
<dbReference type="InterPro" id="IPR001138">
    <property type="entry name" value="Zn2Cys6_DnaBD"/>
</dbReference>
<evidence type="ECO:0000256" key="6">
    <source>
        <dbReference type="ARBA" id="ARBA00023242"/>
    </source>
</evidence>
<dbReference type="PROSITE" id="PS00463">
    <property type="entry name" value="ZN2_CY6_FUNGAL_1"/>
    <property type="match status" value="1"/>
</dbReference>
<dbReference type="InterPro" id="IPR050815">
    <property type="entry name" value="TF_fung"/>
</dbReference>
<feature type="domain" description="Zn(2)-C6 fungal-type" evidence="7">
    <location>
        <begin position="12"/>
        <end position="42"/>
    </location>
</feature>
<keyword evidence="9" id="KW-1185">Reference proteome</keyword>
<keyword evidence="3" id="KW-0805">Transcription regulation</keyword>
<dbReference type="GO" id="GO:0000981">
    <property type="term" value="F:DNA-binding transcription factor activity, RNA polymerase II-specific"/>
    <property type="evidence" value="ECO:0007669"/>
    <property type="project" value="InterPro"/>
</dbReference>
<dbReference type="Pfam" id="PF04082">
    <property type="entry name" value="Fungal_trans"/>
    <property type="match status" value="1"/>
</dbReference>
<evidence type="ECO:0000256" key="1">
    <source>
        <dbReference type="ARBA" id="ARBA00004123"/>
    </source>
</evidence>
<dbReference type="GO" id="GO:0006351">
    <property type="term" value="P:DNA-templated transcription"/>
    <property type="evidence" value="ECO:0007669"/>
    <property type="project" value="InterPro"/>
</dbReference>
<dbReference type="EMBL" id="JASNWA010000010">
    <property type="protein sequence ID" value="KAK3167989.1"/>
    <property type="molecule type" value="Genomic_DNA"/>
</dbReference>
<dbReference type="CDD" id="cd12148">
    <property type="entry name" value="fungal_TF_MHR"/>
    <property type="match status" value="1"/>
</dbReference>
<dbReference type="CDD" id="cd00067">
    <property type="entry name" value="GAL4"/>
    <property type="match status" value="1"/>
</dbReference>
<dbReference type="InterPro" id="IPR007219">
    <property type="entry name" value="XnlR_reg_dom"/>
</dbReference>
<reference evidence="8" key="1">
    <citation type="submission" date="2022-11" db="EMBL/GenBank/DDBJ databases">
        <title>Chromosomal genome sequence assembly and mating type (MAT) locus characterization of the leprose asexual lichenized fungus Lepraria neglecta (Nyl.) Erichsen.</title>
        <authorList>
            <person name="Allen J.L."/>
            <person name="Pfeffer B."/>
        </authorList>
    </citation>
    <scope>NUCLEOTIDE SEQUENCE</scope>
    <source>
        <strain evidence="8">Allen 5258</strain>
    </source>
</reference>
<proteinExistence type="predicted"/>
<gene>
    <name evidence="8" type="ORF">OEA41_004435</name>
</gene>
<accession>A0AAD9YXV6</accession>
<keyword evidence="6" id="KW-0539">Nucleus</keyword>
<comment type="subcellular location">
    <subcellularLocation>
        <location evidence="1">Nucleus</location>
    </subcellularLocation>
</comment>
<evidence type="ECO:0000313" key="8">
    <source>
        <dbReference type="EMBL" id="KAK3167989.1"/>
    </source>
</evidence>